<dbReference type="EMBL" id="JAENHP010000032">
    <property type="protein sequence ID" value="MBM2623167.1"/>
    <property type="molecule type" value="Genomic_DNA"/>
</dbReference>
<keyword evidence="2" id="KW-1185">Reference proteome</keyword>
<comment type="caution">
    <text evidence="1">The sequence shown here is derived from an EMBL/GenBank/DDBJ whole genome shotgun (WGS) entry which is preliminary data.</text>
</comment>
<reference evidence="1 2" key="1">
    <citation type="submission" date="2021-01" db="EMBL/GenBank/DDBJ databases">
        <title>Actinoplanes sp. nov. LDG1-06 isolated from lichen.</title>
        <authorList>
            <person name="Saeng-In P."/>
            <person name="Phongsopitanun W."/>
            <person name="Kanchanasin P."/>
            <person name="Yuki M."/>
            <person name="Kudo T."/>
            <person name="Ohkuma M."/>
            <person name="Tanasupawat S."/>
        </authorList>
    </citation>
    <scope>NUCLEOTIDE SEQUENCE [LARGE SCALE GENOMIC DNA]</scope>
    <source>
        <strain evidence="1 2">LDG1-06</strain>
    </source>
</reference>
<evidence type="ECO:0000313" key="1">
    <source>
        <dbReference type="EMBL" id="MBM2623167.1"/>
    </source>
</evidence>
<sequence>MNGTWTLHRQADGELLAELVVTDGDFPWLYARVEARAGLAELRPLFADELRLLDDDPEAWEKAYDELRSVVTLRCPEGHDVPEFLLHLDGDEAWWRWSDETETPEMS</sequence>
<gene>
    <name evidence="1" type="ORF">JIG36_47490</name>
</gene>
<name>A0ABS2ATH3_9ACTN</name>
<evidence type="ECO:0000313" key="2">
    <source>
        <dbReference type="Proteomes" id="UP000632138"/>
    </source>
</evidence>
<organism evidence="1 2">
    <name type="scientific">Paractinoplanes ovalisporus</name>
    <dbReference type="NCBI Taxonomy" id="2810368"/>
    <lineage>
        <taxon>Bacteria</taxon>
        <taxon>Bacillati</taxon>
        <taxon>Actinomycetota</taxon>
        <taxon>Actinomycetes</taxon>
        <taxon>Micromonosporales</taxon>
        <taxon>Micromonosporaceae</taxon>
        <taxon>Paractinoplanes</taxon>
    </lineage>
</organism>
<protein>
    <submittedName>
        <fullName evidence="1">Uncharacterized protein</fullName>
    </submittedName>
</protein>
<dbReference type="Proteomes" id="UP000632138">
    <property type="component" value="Unassembled WGS sequence"/>
</dbReference>
<accession>A0ABS2ATH3</accession>
<dbReference type="RefSeq" id="WP_203383518.1">
    <property type="nucleotide sequence ID" value="NZ_JAENHP010000032.1"/>
</dbReference>
<proteinExistence type="predicted"/>